<dbReference type="PANTHER" id="PTHR14110:SF6">
    <property type="entry name" value="OS04G0405100 PROTEIN"/>
    <property type="match status" value="1"/>
</dbReference>
<dbReference type="Pfam" id="PF02466">
    <property type="entry name" value="Tim17"/>
    <property type="match status" value="1"/>
</dbReference>
<comment type="subcellular location">
    <subcellularLocation>
        <location evidence="1">Membrane</location>
        <topology evidence="1">Multi-pass membrane protein</topology>
    </subcellularLocation>
</comment>
<organism evidence="5 6">
    <name type="scientific">[Myrmecia] bisecta</name>
    <dbReference type="NCBI Taxonomy" id="41462"/>
    <lineage>
        <taxon>Eukaryota</taxon>
        <taxon>Viridiplantae</taxon>
        <taxon>Chlorophyta</taxon>
        <taxon>core chlorophytes</taxon>
        <taxon>Trebouxiophyceae</taxon>
        <taxon>Trebouxiales</taxon>
        <taxon>Trebouxiaceae</taxon>
        <taxon>Myrmecia</taxon>
    </lineage>
</organism>
<evidence type="ECO:0008006" key="7">
    <source>
        <dbReference type="Google" id="ProtNLM"/>
    </source>
</evidence>
<evidence type="ECO:0000313" key="6">
    <source>
        <dbReference type="Proteomes" id="UP001489004"/>
    </source>
</evidence>
<dbReference type="AlphaFoldDB" id="A0AAW1QTH1"/>
<reference evidence="5 6" key="1">
    <citation type="journal article" date="2024" name="Nat. Commun.">
        <title>Phylogenomics reveals the evolutionary origins of lichenization in chlorophyte algae.</title>
        <authorList>
            <person name="Puginier C."/>
            <person name="Libourel C."/>
            <person name="Otte J."/>
            <person name="Skaloud P."/>
            <person name="Haon M."/>
            <person name="Grisel S."/>
            <person name="Petersen M."/>
            <person name="Berrin J.G."/>
            <person name="Delaux P.M."/>
            <person name="Dal Grande F."/>
            <person name="Keller J."/>
        </authorList>
    </citation>
    <scope>NUCLEOTIDE SEQUENCE [LARGE SCALE GENOMIC DNA]</scope>
    <source>
        <strain evidence="5 6">SAG 2043</strain>
    </source>
</reference>
<dbReference type="Gene3D" id="1.10.150.50">
    <property type="entry name" value="Transcription Factor, Ets-1"/>
    <property type="match status" value="1"/>
</dbReference>
<evidence type="ECO:0000256" key="1">
    <source>
        <dbReference type="ARBA" id="ARBA00004141"/>
    </source>
</evidence>
<protein>
    <recommendedName>
        <fullName evidence="7">Mitochondrial import inner membrane translocase subunit Tim17/Tim22/Tim23 family protein</fullName>
    </recommendedName>
</protein>
<keyword evidence="2" id="KW-0812">Transmembrane</keyword>
<dbReference type="InterPro" id="IPR013761">
    <property type="entry name" value="SAM/pointed_sf"/>
</dbReference>
<keyword evidence="6" id="KW-1185">Reference proteome</keyword>
<dbReference type="GO" id="GO:0042721">
    <property type="term" value="C:TIM22 mitochondrial import inner membrane insertion complex"/>
    <property type="evidence" value="ECO:0007669"/>
    <property type="project" value="InterPro"/>
</dbReference>
<evidence type="ECO:0000313" key="5">
    <source>
        <dbReference type="EMBL" id="KAK9824548.1"/>
    </source>
</evidence>
<keyword evidence="3" id="KW-1133">Transmembrane helix</keyword>
<evidence type="ECO:0000256" key="3">
    <source>
        <dbReference type="ARBA" id="ARBA00022989"/>
    </source>
</evidence>
<evidence type="ECO:0000256" key="2">
    <source>
        <dbReference type="ARBA" id="ARBA00022692"/>
    </source>
</evidence>
<dbReference type="GO" id="GO:0008320">
    <property type="term" value="F:protein transmembrane transporter activity"/>
    <property type="evidence" value="ECO:0007669"/>
    <property type="project" value="TreeGrafter"/>
</dbReference>
<evidence type="ECO:0000256" key="4">
    <source>
        <dbReference type="ARBA" id="ARBA00023136"/>
    </source>
</evidence>
<dbReference type="GO" id="GO:0009706">
    <property type="term" value="C:chloroplast inner membrane"/>
    <property type="evidence" value="ECO:0007669"/>
    <property type="project" value="TreeGrafter"/>
</dbReference>
<dbReference type="EMBL" id="JALJOR010000002">
    <property type="protein sequence ID" value="KAK9824548.1"/>
    <property type="molecule type" value="Genomic_DNA"/>
</dbReference>
<dbReference type="Proteomes" id="UP001489004">
    <property type="component" value="Unassembled WGS sequence"/>
</dbReference>
<dbReference type="GO" id="GO:0045039">
    <property type="term" value="P:protein insertion into mitochondrial inner membrane"/>
    <property type="evidence" value="ECO:0007669"/>
    <property type="project" value="InterPro"/>
</dbReference>
<dbReference type="InterPro" id="IPR039175">
    <property type="entry name" value="TIM22"/>
</dbReference>
<dbReference type="SUPFAM" id="SSF47769">
    <property type="entry name" value="SAM/Pointed domain"/>
    <property type="match status" value="1"/>
</dbReference>
<gene>
    <name evidence="5" type="ORF">WJX72_011234</name>
</gene>
<keyword evidence="4" id="KW-0472">Membrane</keyword>
<name>A0AAW1QTH1_9CHLO</name>
<dbReference type="PANTHER" id="PTHR14110">
    <property type="entry name" value="MITOCHONDRIAL IMPORT INNER MEMBRANE TRANSLOCASE SUBUNIT TIM22"/>
    <property type="match status" value="1"/>
</dbReference>
<sequence length="251" mass="26650">MASQQLQRLQSIPWTKPQKLKDNFDHWVKTQPPYLEVLVAAAAGGLQGGILGGVMGQLSKTNPNANQPIIPGMAPNPDLAKAMPNLGGPLAQARNFAVMTGVNAGLSAALKKYRGKEDVQGAMIAAFGSGAAFSLVSGMTPGNPLTAAATTGIAFAVLQGAFFKLGKVMGGPPKKDAAEFARAKYMLKTLGLSNYERHIQKGLLTDNTIMLWNDRALQEVRIPPGPRLLILHHIDSYRNVLKPGMPLPGAH</sequence>
<accession>A0AAW1QTH1</accession>
<proteinExistence type="predicted"/>
<comment type="caution">
    <text evidence="5">The sequence shown here is derived from an EMBL/GenBank/DDBJ whole genome shotgun (WGS) entry which is preliminary data.</text>
</comment>
<dbReference type="GO" id="GO:0045036">
    <property type="term" value="P:protein targeting to chloroplast"/>
    <property type="evidence" value="ECO:0007669"/>
    <property type="project" value="TreeGrafter"/>
</dbReference>